<name>A0A0A9GXV2_ARUDO</name>
<evidence type="ECO:0000313" key="1">
    <source>
        <dbReference type="EMBL" id="JAE29352.1"/>
    </source>
</evidence>
<accession>A0A0A9GXV2</accession>
<dbReference type="EMBL" id="GBRH01168544">
    <property type="protein sequence ID" value="JAE29352.1"/>
    <property type="molecule type" value="Transcribed_RNA"/>
</dbReference>
<proteinExistence type="predicted"/>
<sequence length="104" mass="11478">MDPTSIDHDLALQGDAGEEDCDQDDFFGMSNSPINLTLVMSPSATSTLVLRVQQLRVPRVPSREAGPTPLMCGPTLRSCSRWRTTRRSGMPQSLISLRKSYLLV</sequence>
<protein>
    <submittedName>
        <fullName evidence="1">Uncharacterized protein</fullName>
    </submittedName>
</protein>
<organism evidence="1">
    <name type="scientific">Arundo donax</name>
    <name type="common">Giant reed</name>
    <name type="synonym">Donax arundinaceus</name>
    <dbReference type="NCBI Taxonomy" id="35708"/>
    <lineage>
        <taxon>Eukaryota</taxon>
        <taxon>Viridiplantae</taxon>
        <taxon>Streptophyta</taxon>
        <taxon>Embryophyta</taxon>
        <taxon>Tracheophyta</taxon>
        <taxon>Spermatophyta</taxon>
        <taxon>Magnoliopsida</taxon>
        <taxon>Liliopsida</taxon>
        <taxon>Poales</taxon>
        <taxon>Poaceae</taxon>
        <taxon>PACMAD clade</taxon>
        <taxon>Arundinoideae</taxon>
        <taxon>Arundineae</taxon>
        <taxon>Arundo</taxon>
    </lineage>
</organism>
<reference evidence="1" key="1">
    <citation type="submission" date="2014-09" db="EMBL/GenBank/DDBJ databases">
        <authorList>
            <person name="Magalhaes I.L.F."/>
            <person name="Oliveira U."/>
            <person name="Santos F.R."/>
            <person name="Vidigal T.H.D.A."/>
            <person name="Brescovit A.D."/>
            <person name="Santos A.J."/>
        </authorList>
    </citation>
    <scope>NUCLEOTIDE SEQUENCE</scope>
    <source>
        <tissue evidence="1">Shoot tissue taken approximately 20 cm above the soil surface</tissue>
    </source>
</reference>
<dbReference type="AlphaFoldDB" id="A0A0A9GXV2"/>
<reference evidence="1" key="2">
    <citation type="journal article" date="2015" name="Data Brief">
        <title>Shoot transcriptome of the giant reed, Arundo donax.</title>
        <authorList>
            <person name="Barrero R.A."/>
            <person name="Guerrero F.D."/>
            <person name="Moolhuijzen P."/>
            <person name="Goolsby J.A."/>
            <person name="Tidwell J."/>
            <person name="Bellgard S.E."/>
            <person name="Bellgard M.I."/>
        </authorList>
    </citation>
    <scope>NUCLEOTIDE SEQUENCE</scope>
    <source>
        <tissue evidence="1">Shoot tissue taken approximately 20 cm above the soil surface</tissue>
    </source>
</reference>